<dbReference type="OrthoDB" id="2418900at2759"/>
<proteinExistence type="predicted"/>
<keyword evidence="2" id="KW-1185">Reference proteome</keyword>
<dbReference type="Pfam" id="PF18759">
    <property type="entry name" value="Plavaka"/>
    <property type="match status" value="1"/>
</dbReference>
<sequence>MFQKIRDQQEAKGLDQWAPFADAEEWGLVRWLVSQVGQNAIDEFMKLPIMSCLNTLFTSKYTLMKAIDQLPHGTEWQLKRINVEGNKLTNNGQCKTEELELWLWDPVDCIRELMANPEFNHMVSYAPERVFADAEGKTRQFDEMWTGDWWWEMQGRLPQGAVVAPTSLSQFWGDQEVWPVYLTLGNISKEICCQPSKHAAILIAYLPISKLECFTCDSRSVERYCLFHYCMMQVLEPLVRAGVDGVDVACPDRQVRRMHPVVAAYVADFPEQCLVACCMENRCPKCVVGCTECGDMTRLEMRNQDSMLMGNEQFEGELGLRAIYSPFWATLPHNDIFSCITPNILHQLHKGVFKDHIVSWCSNIIGEEELDAWFKEMTSYSGLRHFKKGISKHKQWTGADYRKLQHVFLGVIAGAVDHKVLTAVGGMLDFIYYVQYWTHTDNTLACMHAALASFHANKDVFIDLGVREHFNIPKIHSMIHYIDTIRFLGSADGFNTELPEQLHIYFAKRAYRASNQHDYIIQMTTWLRRQESIHIQDAYLRWWGSKHPVNQGSNGLAQDLDIAEDLDNLRTVLTYHLRTCPFPNLPIQRLLNNHEFLRIHVPNWSCRKLTPQEWVDVYKYLKILSPARPHINNSKCLFKVRASPVIPASDVRRPPAPAHFNSVLVIEDGNEYTGEGISVGEVRVVFKLLSHLRNFPHPLAYIHWFRPLQSFDENLHSFHLTRSSHQHGPNALVVPVHQVLRPCHLIPRVGRELGVREEFYLNRYIDLELFKCLSKS</sequence>
<organism evidence="1 2">
    <name type="scientific">Suillus placidus</name>
    <dbReference type="NCBI Taxonomy" id="48579"/>
    <lineage>
        <taxon>Eukaryota</taxon>
        <taxon>Fungi</taxon>
        <taxon>Dikarya</taxon>
        <taxon>Basidiomycota</taxon>
        <taxon>Agaricomycotina</taxon>
        <taxon>Agaricomycetes</taxon>
        <taxon>Agaricomycetidae</taxon>
        <taxon>Boletales</taxon>
        <taxon>Suillineae</taxon>
        <taxon>Suillaceae</taxon>
        <taxon>Suillus</taxon>
    </lineage>
</organism>
<protein>
    <submittedName>
        <fullName evidence="1">Uncharacterized protein</fullName>
    </submittedName>
</protein>
<gene>
    <name evidence="1" type="ORF">EV702DRAFT_1179094</name>
</gene>
<evidence type="ECO:0000313" key="1">
    <source>
        <dbReference type="EMBL" id="KAG1778110.1"/>
    </source>
</evidence>
<comment type="caution">
    <text evidence="1">The sequence shown here is derived from an EMBL/GenBank/DDBJ whole genome shotgun (WGS) entry which is preliminary data.</text>
</comment>
<reference evidence="1" key="1">
    <citation type="journal article" date="2020" name="New Phytol.">
        <title>Comparative genomics reveals dynamic genome evolution in host specialist ectomycorrhizal fungi.</title>
        <authorList>
            <person name="Lofgren L.A."/>
            <person name="Nguyen N.H."/>
            <person name="Vilgalys R."/>
            <person name="Ruytinx J."/>
            <person name="Liao H.L."/>
            <person name="Branco S."/>
            <person name="Kuo A."/>
            <person name="LaButti K."/>
            <person name="Lipzen A."/>
            <person name="Andreopoulos W."/>
            <person name="Pangilinan J."/>
            <person name="Riley R."/>
            <person name="Hundley H."/>
            <person name="Na H."/>
            <person name="Barry K."/>
            <person name="Grigoriev I.V."/>
            <person name="Stajich J.E."/>
            <person name="Kennedy P.G."/>
        </authorList>
    </citation>
    <scope>NUCLEOTIDE SEQUENCE</scope>
    <source>
        <strain evidence="1">DOB743</strain>
    </source>
</reference>
<dbReference type="AlphaFoldDB" id="A0A9P7D2R8"/>
<evidence type="ECO:0000313" key="2">
    <source>
        <dbReference type="Proteomes" id="UP000714275"/>
    </source>
</evidence>
<dbReference type="EMBL" id="JABBWD010000017">
    <property type="protein sequence ID" value="KAG1778110.1"/>
    <property type="molecule type" value="Genomic_DNA"/>
</dbReference>
<dbReference type="Proteomes" id="UP000714275">
    <property type="component" value="Unassembled WGS sequence"/>
</dbReference>
<dbReference type="InterPro" id="IPR041078">
    <property type="entry name" value="Plavaka"/>
</dbReference>
<accession>A0A9P7D2R8</accession>
<name>A0A9P7D2R8_9AGAM</name>